<name>A0ABS5LMT4_9BURK</name>
<dbReference type="PANTHER" id="PTHR30273:SF2">
    <property type="entry name" value="PROTEIN FECR"/>
    <property type="match status" value="1"/>
</dbReference>
<dbReference type="PANTHER" id="PTHR30273">
    <property type="entry name" value="PERIPLASMIC SIGNAL SENSOR AND SIGMA FACTOR ACTIVATOR FECR-RELATED"/>
    <property type="match status" value="1"/>
</dbReference>
<dbReference type="InterPro" id="IPR032623">
    <property type="entry name" value="FecR_N"/>
</dbReference>
<evidence type="ECO:0000259" key="3">
    <source>
        <dbReference type="Pfam" id="PF16220"/>
    </source>
</evidence>
<feature type="region of interest" description="Disordered" evidence="1">
    <location>
        <begin position="1"/>
        <end position="21"/>
    </location>
</feature>
<organism evidence="4 5">
    <name type="scientific">Comamonas brasiliensis</name>
    <dbReference type="NCBI Taxonomy" id="1812482"/>
    <lineage>
        <taxon>Bacteria</taxon>
        <taxon>Pseudomonadati</taxon>
        <taxon>Pseudomonadota</taxon>
        <taxon>Betaproteobacteria</taxon>
        <taxon>Burkholderiales</taxon>
        <taxon>Comamonadaceae</taxon>
        <taxon>Comamonas</taxon>
    </lineage>
</organism>
<dbReference type="EMBL" id="JAANES010000001">
    <property type="protein sequence ID" value="MBS3017800.1"/>
    <property type="molecule type" value="Genomic_DNA"/>
</dbReference>
<protein>
    <submittedName>
        <fullName evidence="4">Protein FecR</fullName>
    </submittedName>
</protein>
<evidence type="ECO:0000259" key="2">
    <source>
        <dbReference type="Pfam" id="PF04773"/>
    </source>
</evidence>
<feature type="domain" description="FecR protein" evidence="2">
    <location>
        <begin position="133"/>
        <end position="229"/>
    </location>
</feature>
<accession>A0ABS5LMT4</accession>
<feature type="domain" description="FecR N-terminal" evidence="3">
    <location>
        <begin position="31"/>
        <end position="73"/>
    </location>
</feature>
<dbReference type="InterPro" id="IPR006860">
    <property type="entry name" value="FecR"/>
</dbReference>
<reference evidence="4 5" key="1">
    <citation type="submission" date="2020-03" db="EMBL/GenBank/DDBJ databases">
        <title>The role of nitrogen metabolism on polyethylene biodegradation.</title>
        <authorList>
            <person name="Peixoto J."/>
            <person name="Vizzotto C.S."/>
            <person name="Ramos A."/>
            <person name="Alves G."/>
            <person name="Steindorff A."/>
            <person name="Kruger R."/>
        </authorList>
    </citation>
    <scope>NUCLEOTIDE SEQUENCE [LARGE SCALE GENOMIC DNA]</scope>
    <source>
        <strain evidence="4 5">PE63</strain>
    </source>
</reference>
<dbReference type="RefSeq" id="WP_211455833.1">
    <property type="nucleotide sequence ID" value="NZ_JAANES010000001.1"/>
</dbReference>
<dbReference type="InterPro" id="IPR012373">
    <property type="entry name" value="Ferrdict_sens_TM"/>
</dbReference>
<dbReference type="Pfam" id="PF04773">
    <property type="entry name" value="FecR"/>
    <property type="match status" value="1"/>
</dbReference>
<feature type="compositionally biased region" description="Polar residues" evidence="1">
    <location>
        <begin position="1"/>
        <end position="14"/>
    </location>
</feature>
<keyword evidence="5" id="KW-1185">Reference proteome</keyword>
<dbReference type="Gene3D" id="2.60.120.1440">
    <property type="match status" value="1"/>
</dbReference>
<dbReference type="Pfam" id="PF16220">
    <property type="entry name" value="DUF4880"/>
    <property type="match status" value="1"/>
</dbReference>
<dbReference type="PIRSF" id="PIRSF018266">
    <property type="entry name" value="FecR"/>
    <property type="match status" value="1"/>
</dbReference>
<gene>
    <name evidence="4" type="primary">fecR_2</name>
    <name evidence="4" type="ORF">DJFAAGMI_00528</name>
</gene>
<evidence type="ECO:0000256" key="1">
    <source>
        <dbReference type="SAM" id="MobiDB-lite"/>
    </source>
</evidence>
<evidence type="ECO:0000313" key="4">
    <source>
        <dbReference type="EMBL" id="MBS3017800.1"/>
    </source>
</evidence>
<sequence length="350" mass="38326">MNEQRLSSAETEISAQGLPATAPDVPADLARQAVEWWLQLQEEPDSALLQSQWHAWRAQDPLHEQAWQRIQAVQQRLQGLGDTPLAALARSALVSRRGGDRRRAVQALLLLVLGGGAAWQMEAHLPWRNWVADVRTARGERRRLTLPDGTQLVLNGGSALDIAFGATERRLLLRAGDIHVVTAADSLQPARPLVVQTEAGEMWPLGTRFTVNVAEGQRSLVAVYEGAVRLRPRLQPQQERVLPAGQQAWLDMQGVAAGVPAYEEQSAWIDGMLVARNMRLDAVLQALQPATTVSLVCHPAVAGLKVSGTYPLDDVPRIMATLGTLLQLQVRSMRRWWGGQELAIGPMGAL</sequence>
<proteinExistence type="predicted"/>
<evidence type="ECO:0000313" key="5">
    <source>
        <dbReference type="Proteomes" id="UP001647436"/>
    </source>
</evidence>
<dbReference type="Proteomes" id="UP001647436">
    <property type="component" value="Unassembled WGS sequence"/>
</dbReference>
<comment type="caution">
    <text evidence="4">The sequence shown here is derived from an EMBL/GenBank/DDBJ whole genome shotgun (WGS) entry which is preliminary data.</text>
</comment>